<dbReference type="SUPFAM" id="SSF52540">
    <property type="entry name" value="P-loop containing nucleoside triphosphate hydrolases"/>
    <property type="match status" value="1"/>
</dbReference>
<dbReference type="InterPro" id="IPR027417">
    <property type="entry name" value="P-loop_NTPase"/>
</dbReference>
<protein>
    <recommendedName>
        <fullName evidence="1">AAA+ ATPase domain-containing protein</fullName>
    </recommendedName>
</protein>
<dbReference type="EMBL" id="MLJW01000292">
    <property type="protein sequence ID" value="OIQ90428.1"/>
    <property type="molecule type" value="Genomic_DNA"/>
</dbReference>
<dbReference type="InterPro" id="IPR003593">
    <property type="entry name" value="AAA+_ATPase"/>
</dbReference>
<comment type="caution">
    <text evidence="2">The sequence shown here is derived from an EMBL/GenBank/DDBJ whole genome shotgun (WGS) entry which is preliminary data.</text>
</comment>
<name>A0A1J5RE83_9ZZZZ</name>
<dbReference type="SMART" id="SM00382">
    <property type="entry name" value="AAA"/>
    <property type="match status" value="1"/>
</dbReference>
<proteinExistence type="predicted"/>
<organism evidence="2">
    <name type="scientific">mine drainage metagenome</name>
    <dbReference type="NCBI Taxonomy" id="410659"/>
    <lineage>
        <taxon>unclassified sequences</taxon>
        <taxon>metagenomes</taxon>
        <taxon>ecological metagenomes</taxon>
    </lineage>
</organism>
<sequence length="399" mass="44221">MQSIPEFQNLKFDSRDFSKWSDPTYIANYDELIQMRDAAKLPIKTASFITAEPTKWVYPNFLAEGELSILIGSPGVGKTTFTCYLAAGVTQGKDYYQPIKCLRPTGSGHVIVINREDSWSKTLIHRFQVAGADINKVHFIDCSAGGEPFSFANDRDINRLLGLAKKLKNNIGLIIIDPIYFAVDGDPNNNFKAREAYERLSKLAKLLSCAILGIGHAVKNTLGRDLLGRVAGPPALREVARGILYLSKIKNGPSEIGGTHVMTHLKNNIGSMDGGVEYRIKGVEIAGQDDPIQTSMIDITRELYGSAEDILKNADDSKPVEIISKLTTAIDFLQKILKDEPLLLIDIEKQAEKVNIKKGTLMNAKKTLRIVCKKQKGDGRSLWYLPDTKINDDILCDNH</sequence>
<reference evidence="2" key="1">
    <citation type="submission" date="2016-10" db="EMBL/GenBank/DDBJ databases">
        <title>Sequence of Gallionella enrichment culture.</title>
        <authorList>
            <person name="Poehlein A."/>
            <person name="Muehling M."/>
            <person name="Daniel R."/>
        </authorList>
    </citation>
    <scope>NUCLEOTIDE SEQUENCE</scope>
</reference>
<feature type="domain" description="AAA+ ATPase" evidence="1">
    <location>
        <begin position="64"/>
        <end position="250"/>
    </location>
</feature>
<evidence type="ECO:0000259" key="1">
    <source>
        <dbReference type="SMART" id="SM00382"/>
    </source>
</evidence>
<evidence type="ECO:0000313" key="2">
    <source>
        <dbReference type="EMBL" id="OIQ90428.1"/>
    </source>
</evidence>
<gene>
    <name evidence="2" type="ORF">GALL_276620</name>
</gene>
<dbReference type="Gene3D" id="3.40.50.300">
    <property type="entry name" value="P-loop containing nucleotide triphosphate hydrolases"/>
    <property type="match status" value="1"/>
</dbReference>
<dbReference type="Pfam" id="PF13481">
    <property type="entry name" value="AAA_25"/>
    <property type="match status" value="1"/>
</dbReference>
<accession>A0A1J5RE83</accession>
<dbReference type="AlphaFoldDB" id="A0A1J5RE83"/>